<feature type="coiled-coil region" evidence="9">
    <location>
        <begin position="260"/>
        <end position="346"/>
    </location>
</feature>
<evidence type="ECO:0000256" key="2">
    <source>
        <dbReference type="ARBA" id="ARBA00022454"/>
    </source>
</evidence>
<sequence length="574" mass="65061">MKSRGRGRAKPSFVPPPPLPDLRQFGGGGRDSDASFASGRPSSAGVGRSSAAADLVNDRSYQQSAVRAVNCYLSSRAFPVLIKTALPSAKDITAISNFVVSQLDYPNPKMEDDLPILLRSLNCPFKVSKSALRTPATPHAWPTFVAVLHWLVQIASYNEHLASKSRSFGDNNTMDEYALQSYLHFIDGDDDSVDALDREFVAKLEEERNNLAENVASLEKNASEVEARVEKLRTGPSERELREQEKSVLEEDVKKFDTMIAKITGRISDLQEELEKKEKELKAKEEEKGRICEENEELKRTIQLQTFNSRDAERMKKELQAVEGEIADAEIERNNYEEKCWDLDRTLALKFKELEELAKECNKAVRKSKLGADYQYVLTAKGSTPAEVMGIDYKSTLKPALDLHADDINRSSVEKLEELIILQQQSKETAARIEEKKNRVMQLHSLVDELEGQMNLLKQEMQDFIHRCALEVQRMVEDVEVEAHNLDIVEREAAEILKTSKMMQQEAIRESEEEIQKCAFELFSVVDMVSKHKEYTECKILEMQTHLSETVNAISADYRASFTNELDGLKHANH</sequence>
<dbReference type="InterPro" id="IPR038273">
    <property type="entry name" value="Ndc80_sf"/>
</dbReference>
<evidence type="ECO:0000259" key="11">
    <source>
        <dbReference type="Pfam" id="PF03801"/>
    </source>
</evidence>
<evidence type="ECO:0000256" key="1">
    <source>
        <dbReference type="ARBA" id="ARBA00007050"/>
    </source>
</evidence>
<keyword evidence="6 8" id="KW-0131">Cell cycle</keyword>
<dbReference type="GeneID" id="115756926"/>
<dbReference type="GO" id="GO:0031262">
    <property type="term" value="C:Ndc80 complex"/>
    <property type="evidence" value="ECO:0007669"/>
    <property type="project" value="UniProtKB-UniRule"/>
</dbReference>
<feature type="coiled-coil region" evidence="9">
    <location>
        <begin position="201"/>
        <end position="235"/>
    </location>
</feature>
<dbReference type="Gene3D" id="1.10.418.30">
    <property type="entry name" value="Ncd80 complex, Ncd80 subunit"/>
    <property type="match status" value="1"/>
</dbReference>
<dbReference type="AlphaFoldDB" id="A0A8B8R2E2"/>
<proteinExistence type="inferred from homology"/>
<keyword evidence="4 8" id="KW-0498">Mitosis</keyword>
<evidence type="ECO:0000256" key="5">
    <source>
        <dbReference type="ARBA" id="ARBA00023054"/>
    </source>
</evidence>
<dbReference type="RefSeq" id="XP_030552768.2">
    <property type="nucleotide sequence ID" value="XM_030696908.2"/>
</dbReference>
<reference evidence="13" key="1">
    <citation type="submission" date="2025-08" db="UniProtKB">
        <authorList>
            <consortium name="RefSeq"/>
        </authorList>
    </citation>
    <scope>IDENTIFICATION</scope>
    <source>
        <tissue evidence="13">Leaf</tissue>
    </source>
</reference>
<comment type="subunit">
    <text evidence="8">Component of the NDC80 complex.</text>
</comment>
<dbReference type="Pfam" id="PF03801">
    <property type="entry name" value="Ndc80_HEC"/>
    <property type="match status" value="1"/>
</dbReference>
<keyword evidence="3 8" id="KW-0132">Cell division</keyword>
<gene>
    <name evidence="13" type="primary">LOC115756926</name>
</gene>
<evidence type="ECO:0000256" key="7">
    <source>
        <dbReference type="ARBA" id="ARBA00023328"/>
    </source>
</evidence>
<evidence type="ECO:0000256" key="6">
    <source>
        <dbReference type="ARBA" id="ARBA00023306"/>
    </source>
</evidence>
<evidence type="ECO:0000313" key="13">
    <source>
        <dbReference type="RefSeq" id="XP_030552768.2"/>
    </source>
</evidence>
<comment type="subcellular location">
    <subcellularLocation>
        <location evidence="8">Chromosome</location>
        <location evidence="8">Centromere</location>
        <location evidence="8">Kinetochore</location>
    </subcellularLocation>
    <subcellularLocation>
        <location evidence="8">Nucleus</location>
    </subcellularLocation>
</comment>
<keyword evidence="12" id="KW-1185">Reference proteome</keyword>
<feature type="domain" description="Kinetochore protein Ndc80 CH" evidence="11">
    <location>
        <begin position="55"/>
        <end position="160"/>
    </location>
</feature>
<dbReference type="PANTHER" id="PTHR46681">
    <property type="entry name" value="KINETOCHORE PROTEIN NDC80 HOMOLOG"/>
    <property type="match status" value="1"/>
</dbReference>
<keyword evidence="2 8" id="KW-0158">Chromosome</keyword>
<dbReference type="PANTHER" id="PTHR46681:SF1">
    <property type="entry name" value="KINETOCHORE PROTEIN NDC80 HOMOLOG"/>
    <property type="match status" value="1"/>
</dbReference>
<dbReference type="KEGG" id="rarg:115756926"/>
<dbReference type="GO" id="GO:0005634">
    <property type="term" value="C:nucleus"/>
    <property type="evidence" value="ECO:0007669"/>
    <property type="project" value="UniProtKB-SubCell"/>
</dbReference>
<protein>
    <recommendedName>
        <fullName evidence="8">Kinetochore protein NDC80</fullName>
    </recommendedName>
</protein>
<evidence type="ECO:0000256" key="8">
    <source>
        <dbReference type="RuleBase" id="RU368072"/>
    </source>
</evidence>
<evidence type="ECO:0000313" key="12">
    <source>
        <dbReference type="Proteomes" id="UP000827889"/>
    </source>
</evidence>
<dbReference type="InterPro" id="IPR055307">
    <property type="entry name" value="NDC80_plants"/>
</dbReference>
<dbReference type="GO" id="GO:0051315">
    <property type="term" value="P:attachment of mitotic spindle microtubules to kinetochore"/>
    <property type="evidence" value="ECO:0007669"/>
    <property type="project" value="UniProtKB-UniRule"/>
</dbReference>
<evidence type="ECO:0000256" key="4">
    <source>
        <dbReference type="ARBA" id="ARBA00022776"/>
    </source>
</evidence>
<keyword evidence="5 9" id="KW-0175">Coiled coil</keyword>
<feature type="compositionally biased region" description="Low complexity" evidence="10">
    <location>
        <begin position="37"/>
        <end position="49"/>
    </location>
</feature>
<name>A0A8B8R2E2_9MYRT</name>
<keyword evidence="7 8" id="KW-0137">Centromere</keyword>
<feature type="coiled-coil region" evidence="9">
    <location>
        <begin position="416"/>
        <end position="467"/>
    </location>
</feature>
<evidence type="ECO:0000256" key="9">
    <source>
        <dbReference type="SAM" id="Coils"/>
    </source>
</evidence>
<dbReference type="GO" id="GO:0051301">
    <property type="term" value="P:cell division"/>
    <property type="evidence" value="ECO:0007669"/>
    <property type="project" value="UniProtKB-UniRule"/>
</dbReference>
<feature type="region of interest" description="Disordered" evidence="10">
    <location>
        <begin position="1"/>
        <end position="49"/>
    </location>
</feature>
<comment type="function">
    <text evidence="8">Acts as a component of the essential kinetochore-associated NDC80 complex, which is required for chromosome segregation and spindle checkpoint activity.</text>
</comment>
<keyword evidence="8" id="KW-0539">Nucleus</keyword>
<evidence type="ECO:0000256" key="10">
    <source>
        <dbReference type="SAM" id="MobiDB-lite"/>
    </source>
</evidence>
<dbReference type="InterPro" id="IPR055260">
    <property type="entry name" value="Ndc80_CH"/>
</dbReference>
<keyword evidence="8" id="KW-0995">Kinetochore</keyword>
<organism evidence="12 13">
    <name type="scientific">Rhodamnia argentea</name>
    <dbReference type="NCBI Taxonomy" id="178133"/>
    <lineage>
        <taxon>Eukaryota</taxon>
        <taxon>Viridiplantae</taxon>
        <taxon>Streptophyta</taxon>
        <taxon>Embryophyta</taxon>
        <taxon>Tracheophyta</taxon>
        <taxon>Spermatophyta</taxon>
        <taxon>Magnoliopsida</taxon>
        <taxon>eudicotyledons</taxon>
        <taxon>Gunneridae</taxon>
        <taxon>Pentapetalae</taxon>
        <taxon>rosids</taxon>
        <taxon>malvids</taxon>
        <taxon>Myrtales</taxon>
        <taxon>Myrtaceae</taxon>
        <taxon>Myrtoideae</taxon>
        <taxon>Myrteae</taxon>
        <taxon>Australasian group</taxon>
        <taxon>Rhodamnia</taxon>
    </lineage>
</organism>
<accession>A0A8B8R2E2</accession>
<comment type="similarity">
    <text evidence="1 8">Belongs to the NDC80/HEC1 family.</text>
</comment>
<evidence type="ECO:0000256" key="3">
    <source>
        <dbReference type="ARBA" id="ARBA00022618"/>
    </source>
</evidence>
<dbReference type="Proteomes" id="UP000827889">
    <property type="component" value="Chromosome 5"/>
</dbReference>